<dbReference type="EMBL" id="JAIVEX010000001">
    <property type="protein sequence ID" value="MDB0520442.1"/>
    <property type="molecule type" value="Genomic_DNA"/>
</dbReference>
<protein>
    <submittedName>
        <fullName evidence="2">Uncharacterized protein</fullName>
    </submittedName>
</protein>
<proteinExistence type="predicted"/>
<keyword evidence="1" id="KW-0812">Transmembrane</keyword>
<keyword evidence="1" id="KW-1133">Transmembrane helix</keyword>
<gene>
    <name evidence="2" type="ORF">LBW55_02290</name>
</gene>
<dbReference type="RefSeq" id="WP_055334999.1">
    <property type="nucleotide sequence ID" value="NZ_CDQJ01000001.1"/>
</dbReference>
<evidence type="ECO:0000313" key="3">
    <source>
        <dbReference type="Proteomes" id="UP001143674"/>
    </source>
</evidence>
<organism evidence="2 3">
    <name type="scientific">Ralstonia solanacearum</name>
    <name type="common">Pseudomonas solanacearum</name>
    <dbReference type="NCBI Taxonomy" id="305"/>
    <lineage>
        <taxon>Bacteria</taxon>
        <taxon>Pseudomonadati</taxon>
        <taxon>Pseudomonadota</taxon>
        <taxon>Betaproteobacteria</taxon>
        <taxon>Burkholderiales</taxon>
        <taxon>Burkholderiaceae</taxon>
        <taxon>Ralstonia</taxon>
        <taxon>Ralstonia solanacearum species complex</taxon>
    </lineage>
</organism>
<dbReference type="AlphaFoldDB" id="A0AAE3NCA2"/>
<feature type="transmembrane region" description="Helical" evidence="1">
    <location>
        <begin position="64"/>
        <end position="84"/>
    </location>
</feature>
<comment type="caution">
    <text evidence="2">The sequence shown here is derived from an EMBL/GenBank/DDBJ whole genome shotgun (WGS) entry which is preliminary data.</text>
</comment>
<dbReference type="Proteomes" id="UP001143674">
    <property type="component" value="Unassembled WGS sequence"/>
</dbReference>
<evidence type="ECO:0000256" key="1">
    <source>
        <dbReference type="SAM" id="Phobius"/>
    </source>
</evidence>
<name>A0AAE3NCA2_RALSL</name>
<keyword evidence="1" id="KW-0472">Membrane</keyword>
<accession>A0AAE3NCA2</accession>
<evidence type="ECO:0000313" key="2">
    <source>
        <dbReference type="EMBL" id="MDB0520442.1"/>
    </source>
</evidence>
<reference evidence="2" key="1">
    <citation type="submission" date="2021-09" db="EMBL/GenBank/DDBJ databases">
        <title>Genomic analysis of Ralstonia spp.</title>
        <authorList>
            <person name="Aburjaile F."/>
            <person name="Ariute J.C."/>
            <person name="Pais A.K.L."/>
            <person name="Albuquerque G.M.R."/>
            <person name="Silva A.M.F."/>
            <person name="Brenig B."/>
            <person name="Azevedo V."/>
            <person name="Matiuzzi M."/>
            <person name="Ramos R."/>
            <person name="Goes-Neto A."/>
            <person name="Soares S."/>
            <person name="Iseppon A.M.B."/>
            <person name="Souza E."/>
            <person name="Gama M."/>
        </authorList>
    </citation>
    <scope>NUCLEOTIDE SEQUENCE</scope>
    <source>
        <strain evidence="2">B4</strain>
    </source>
</reference>
<sequence length="182" mass="19014">MDQAWEVGQTLANAGARAARVGGQVGLALGQHALDNPLLTAGFGGFAAGNYQAYQAVQRNDVPAYAGAAAMTLMGTGMILAAAIRSMLQGNPARLQVDAEMMGEAANMLTGFHDDVGMSTEMDWHTLNVANHLQDIASLPAGRLHPAVRNAAETANNDPQQLIRNLLAVVKADPPVLSSRSN</sequence>